<dbReference type="Proteomes" id="UP000053599">
    <property type="component" value="Unassembled WGS sequence"/>
</dbReference>
<feature type="region of interest" description="Disordered" evidence="8">
    <location>
        <begin position="95"/>
        <end position="116"/>
    </location>
</feature>
<evidence type="ECO:0000256" key="1">
    <source>
        <dbReference type="ARBA" id="ARBA00004123"/>
    </source>
</evidence>
<dbReference type="GO" id="GO:0005634">
    <property type="term" value="C:nucleus"/>
    <property type="evidence" value="ECO:0007669"/>
    <property type="project" value="UniProtKB-SubCell"/>
</dbReference>
<evidence type="ECO:0000256" key="5">
    <source>
        <dbReference type="ARBA" id="ARBA00022833"/>
    </source>
</evidence>
<evidence type="ECO:0000256" key="3">
    <source>
        <dbReference type="ARBA" id="ARBA00022737"/>
    </source>
</evidence>
<dbReference type="PANTHER" id="PTHR40626:SF10">
    <property type="entry name" value="C2H2-TYPE DOMAIN-CONTAINING PROTEIN"/>
    <property type="match status" value="1"/>
</dbReference>
<organism evidence="10 11">
    <name type="scientific">Exophiala sideris</name>
    <dbReference type="NCBI Taxonomy" id="1016849"/>
    <lineage>
        <taxon>Eukaryota</taxon>
        <taxon>Fungi</taxon>
        <taxon>Dikarya</taxon>
        <taxon>Ascomycota</taxon>
        <taxon>Pezizomycotina</taxon>
        <taxon>Eurotiomycetes</taxon>
        <taxon>Chaetothyriomycetidae</taxon>
        <taxon>Chaetothyriales</taxon>
        <taxon>Herpotrichiellaceae</taxon>
        <taxon>Exophiala</taxon>
    </lineage>
</organism>
<name>A0A0D1XDK3_9EURO</name>
<dbReference type="PROSITE" id="PS00028">
    <property type="entry name" value="ZINC_FINGER_C2H2_1"/>
    <property type="match status" value="1"/>
</dbReference>
<evidence type="ECO:0000313" key="11">
    <source>
        <dbReference type="Proteomes" id="UP000053599"/>
    </source>
</evidence>
<feature type="domain" description="C2H2-type" evidence="9">
    <location>
        <begin position="29"/>
        <end position="56"/>
    </location>
</feature>
<keyword evidence="3" id="KW-0677">Repeat</keyword>
<dbReference type="Pfam" id="PF04082">
    <property type="entry name" value="Fungal_trans"/>
    <property type="match status" value="1"/>
</dbReference>
<evidence type="ECO:0000256" key="2">
    <source>
        <dbReference type="ARBA" id="ARBA00022723"/>
    </source>
</evidence>
<dbReference type="Pfam" id="PF00096">
    <property type="entry name" value="zf-C2H2"/>
    <property type="match status" value="1"/>
</dbReference>
<accession>A0A0D1XDK3</accession>
<proteinExistence type="predicted"/>
<dbReference type="GO" id="GO:0000981">
    <property type="term" value="F:DNA-binding transcription factor activity, RNA polymerase II-specific"/>
    <property type="evidence" value="ECO:0007669"/>
    <property type="project" value="InterPro"/>
</dbReference>
<dbReference type="GO" id="GO:0000785">
    <property type="term" value="C:chromatin"/>
    <property type="evidence" value="ECO:0007669"/>
    <property type="project" value="TreeGrafter"/>
</dbReference>
<dbReference type="GO" id="GO:0008270">
    <property type="term" value="F:zinc ion binding"/>
    <property type="evidence" value="ECO:0007669"/>
    <property type="project" value="UniProtKB-KW"/>
</dbReference>
<dbReference type="AlphaFoldDB" id="A0A0D1XDK3"/>
<dbReference type="PROSITE" id="PS50157">
    <property type="entry name" value="ZINC_FINGER_C2H2_2"/>
    <property type="match status" value="1"/>
</dbReference>
<dbReference type="Gene3D" id="3.30.160.60">
    <property type="entry name" value="Classic Zinc Finger"/>
    <property type="match status" value="2"/>
</dbReference>
<dbReference type="PANTHER" id="PTHR40626">
    <property type="entry name" value="MIP31509P"/>
    <property type="match status" value="1"/>
</dbReference>
<keyword evidence="2" id="KW-0479">Metal-binding</keyword>
<comment type="subcellular location">
    <subcellularLocation>
        <location evidence="1">Nucleus</location>
    </subcellularLocation>
</comment>
<evidence type="ECO:0000256" key="6">
    <source>
        <dbReference type="ARBA" id="ARBA00023242"/>
    </source>
</evidence>
<keyword evidence="6" id="KW-0539">Nucleus</keyword>
<dbReference type="GO" id="GO:0000978">
    <property type="term" value="F:RNA polymerase II cis-regulatory region sequence-specific DNA binding"/>
    <property type="evidence" value="ECO:0007669"/>
    <property type="project" value="InterPro"/>
</dbReference>
<sequence>MRRSLFSTWSTKDGPGDVNSCGGPVVKNHTCDRCGRVFRRSEHLNRHLRTHTKEKPYRCHCGAPFARQDLLKRHIRLSHPDKYGLTRQNTGAIAGEGLDERSPDAHAAQQSLPNNQVHDSTTAISNFGAQDVTTHQPQHESGNAVRMSSPPTPFMMDTSLEDFDFDALLNDSPEEQAHLQQLANFIDCMGLVTDFVTFDPVPHEPPEEAGGQTMPTQNAGSNDTADNAANIDPRSRPISPFRSWLPSPPPTDQIMRAVTESTPAGPQHIPQQLIFNVTREQRTWIETQLIPFQHVLPGFYLPSQHSLSRYLTSFFEGFHSHLPHVHVPTTSIEDLTPDTIFAFMATGAQYVFEHRNADRLFHAGKAILMERLQQHRASKYRQSDASPRSVLAQGLDCGRARRLKRVSAILSVDEGAVGDRRSGNKALQQCLAAAVTLMGYGAWEGVHLLRESLQLAGVVVEILRDIGTLATTDTVTDDQNWKKWARAESERRAQLVAFTFLETLSIAYNVSPYLLNSQFNVRLPCTTAEWEASTEEEWKAAHADIDSAQMCYQPALAVLFDTSKSDSPPSPMTTPFGNYILLHGLLQRILLASEVSGLHDDQNCTMSRSDFDQMEYALRSWTVVWQKTPESSLDPRNANGPIPFTSSALLGLAYVRLHLNLGPHRSLETRDKYHIASSLLKSPPVRRGHRILPAILYAVHALSLPVRLGIESVGRSQAFFWSIRHGLSSLECAVLLSKWLIAVHATQSETEPTKNERHMIQWVRHIVKEALESSDSEDSTEEDDQSVDRTEFVNALSNQELALHVLRIWSRMFRCNVQWPFLNVIGLSLQEYTRMLKMHFTEVAIRA</sequence>
<dbReference type="InterPro" id="IPR036236">
    <property type="entry name" value="Znf_C2H2_sf"/>
</dbReference>
<feature type="compositionally biased region" description="Polar residues" evidence="8">
    <location>
        <begin position="213"/>
        <end position="227"/>
    </location>
</feature>
<dbReference type="GO" id="GO:0006351">
    <property type="term" value="P:DNA-templated transcription"/>
    <property type="evidence" value="ECO:0007669"/>
    <property type="project" value="InterPro"/>
</dbReference>
<gene>
    <name evidence="10" type="ORF">PV11_01631</name>
</gene>
<dbReference type="InterPro" id="IPR013087">
    <property type="entry name" value="Znf_C2H2_type"/>
</dbReference>
<evidence type="ECO:0000256" key="7">
    <source>
        <dbReference type="PROSITE-ProRule" id="PRU00042"/>
    </source>
</evidence>
<dbReference type="EMBL" id="KN846951">
    <property type="protein sequence ID" value="KIV85986.1"/>
    <property type="molecule type" value="Genomic_DNA"/>
</dbReference>
<dbReference type="HOGENOM" id="CLU_007784_1_1_1"/>
<dbReference type="STRING" id="1016849.A0A0D1XDK3"/>
<evidence type="ECO:0000256" key="4">
    <source>
        <dbReference type="ARBA" id="ARBA00022771"/>
    </source>
</evidence>
<evidence type="ECO:0000259" key="9">
    <source>
        <dbReference type="PROSITE" id="PS50157"/>
    </source>
</evidence>
<dbReference type="SMART" id="SM00355">
    <property type="entry name" value="ZnF_C2H2"/>
    <property type="match status" value="2"/>
</dbReference>
<dbReference type="SUPFAM" id="SSF57667">
    <property type="entry name" value="beta-beta-alpha zinc fingers"/>
    <property type="match status" value="1"/>
</dbReference>
<dbReference type="FunFam" id="3.30.160.60:FF:000100">
    <property type="entry name" value="Zinc finger 45-like"/>
    <property type="match status" value="1"/>
</dbReference>
<protein>
    <recommendedName>
        <fullName evidence="9">C2H2-type domain-containing protein</fullName>
    </recommendedName>
</protein>
<reference evidence="10 11" key="1">
    <citation type="submission" date="2015-01" db="EMBL/GenBank/DDBJ databases">
        <title>The Genome Sequence of Exophiala sideris CBS121828.</title>
        <authorList>
            <consortium name="The Broad Institute Genomics Platform"/>
            <person name="Cuomo C."/>
            <person name="de Hoog S."/>
            <person name="Gorbushina A."/>
            <person name="Stielow B."/>
            <person name="Teixiera M."/>
            <person name="Abouelleil A."/>
            <person name="Chapman S.B."/>
            <person name="Priest M."/>
            <person name="Young S.K."/>
            <person name="Wortman J."/>
            <person name="Nusbaum C."/>
            <person name="Birren B."/>
        </authorList>
    </citation>
    <scope>NUCLEOTIDE SEQUENCE [LARGE SCALE GENOMIC DNA]</scope>
    <source>
        <strain evidence="10 11">CBS 121828</strain>
    </source>
</reference>
<dbReference type="InterPro" id="IPR051059">
    <property type="entry name" value="VerF-like"/>
</dbReference>
<keyword evidence="5" id="KW-0862">Zinc</keyword>
<dbReference type="OrthoDB" id="654211at2759"/>
<evidence type="ECO:0000313" key="10">
    <source>
        <dbReference type="EMBL" id="KIV85986.1"/>
    </source>
</evidence>
<evidence type="ECO:0000256" key="8">
    <source>
        <dbReference type="SAM" id="MobiDB-lite"/>
    </source>
</evidence>
<keyword evidence="4 7" id="KW-0863">Zinc-finger</keyword>
<dbReference type="InterPro" id="IPR007219">
    <property type="entry name" value="XnlR_reg_dom"/>
</dbReference>
<feature type="region of interest" description="Disordered" evidence="8">
    <location>
        <begin position="201"/>
        <end position="246"/>
    </location>
</feature>